<dbReference type="Pfam" id="PF01339">
    <property type="entry name" value="CheB_methylest"/>
    <property type="match status" value="1"/>
</dbReference>
<dbReference type="GO" id="GO:0000156">
    <property type="term" value="F:phosphorelay response regulator activity"/>
    <property type="evidence" value="ECO:0007669"/>
    <property type="project" value="InterPro"/>
</dbReference>
<comment type="similarity">
    <text evidence="6">Belongs to the CheB family.</text>
</comment>
<comment type="caution">
    <text evidence="11">The sequence shown here is derived from an EMBL/GenBank/DDBJ whole genome shotgun (WGS) entry which is preliminary data.</text>
</comment>
<organism evidence="11 12">
    <name type="scientific">Abyssibacter profundi</name>
    <dbReference type="NCBI Taxonomy" id="2182787"/>
    <lineage>
        <taxon>Bacteria</taxon>
        <taxon>Pseudomonadati</taxon>
        <taxon>Pseudomonadota</taxon>
        <taxon>Gammaproteobacteria</taxon>
        <taxon>Chromatiales</taxon>
        <taxon>Oceanococcaceae</taxon>
        <taxon>Abyssibacter</taxon>
    </lineage>
</organism>
<evidence type="ECO:0000256" key="5">
    <source>
        <dbReference type="ARBA" id="ARBA00048267"/>
    </source>
</evidence>
<keyword evidence="2 6" id="KW-0145">Chemotaxis</keyword>
<dbReference type="InterPro" id="IPR000673">
    <property type="entry name" value="Sig_transdc_resp-reg_Me-estase"/>
</dbReference>
<evidence type="ECO:0000313" key="12">
    <source>
        <dbReference type="Proteomes" id="UP000251800"/>
    </source>
</evidence>
<dbReference type="EC" id="3.1.1.61" evidence="6"/>
<evidence type="ECO:0000256" key="3">
    <source>
        <dbReference type="ARBA" id="ARBA00022553"/>
    </source>
</evidence>
<sequence>MSTRVLVVDDSALVREVLTEMISRAPDLEVVGVARDPYDAREKIKALNPDVLTLDVEMPRMDGLTFLDNLMRLRPMPVVMVSSLTERGADITLRALELGAIDFVTKPAVGVASGLREYTDQLRDKLRQAAGSRPRQRSVAAKASEVVVARAYRTTDQLICVGSSTGGTEALRVFLERMPPDAPAVVMTQHIPAAFSGSLAARLDGASPMRVCEARDGQPITPGHAYLAPGDRHLRVARSGARLVCRLDDEAPVSGHRPSVDVLFRSVAHACGRNAVGVMLTGMGSDGAQAMQELQQAGARTLAQDEASCVVWGMPGAAYRLGAVDKLVPLDDMAQAALNATRQDAIA</sequence>
<comment type="catalytic activity">
    <reaction evidence="6">
        <text>L-glutaminyl-[protein] + H2O = L-glutamyl-[protein] + NH4(+)</text>
        <dbReference type="Rhea" id="RHEA:16441"/>
        <dbReference type="Rhea" id="RHEA-COMP:10207"/>
        <dbReference type="Rhea" id="RHEA-COMP:10208"/>
        <dbReference type="ChEBI" id="CHEBI:15377"/>
        <dbReference type="ChEBI" id="CHEBI:28938"/>
        <dbReference type="ChEBI" id="CHEBI:29973"/>
        <dbReference type="ChEBI" id="CHEBI:30011"/>
        <dbReference type="EC" id="3.5.1.44"/>
    </reaction>
</comment>
<dbReference type="NCBIfam" id="NF001965">
    <property type="entry name" value="PRK00742.1"/>
    <property type="match status" value="1"/>
</dbReference>
<dbReference type="GO" id="GO:0005737">
    <property type="term" value="C:cytoplasm"/>
    <property type="evidence" value="ECO:0007669"/>
    <property type="project" value="UniProtKB-SubCell"/>
</dbReference>
<evidence type="ECO:0000256" key="8">
    <source>
        <dbReference type="PROSITE-ProRule" id="PRU00169"/>
    </source>
</evidence>
<protein>
    <recommendedName>
        <fullName evidence="6">Protein-glutamate methylesterase/protein-glutamine glutaminase</fullName>
        <ecNumber evidence="6">3.1.1.61</ecNumber>
        <ecNumber evidence="6">3.5.1.44</ecNumber>
    </recommendedName>
</protein>
<evidence type="ECO:0000313" key="11">
    <source>
        <dbReference type="EMBL" id="PWN54979.1"/>
    </source>
</evidence>
<dbReference type="GO" id="GO:0050568">
    <property type="term" value="F:protein-glutamine glutaminase activity"/>
    <property type="evidence" value="ECO:0007669"/>
    <property type="project" value="UniProtKB-UniRule"/>
</dbReference>
<dbReference type="GO" id="GO:0006935">
    <property type="term" value="P:chemotaxis"/>
    <property type="evidence" value="ECO:0007669"/>
    <property type="project" value="UniProtKB-UniRule"/>
</dbReference>
<comment type="PTM">
    <text evidence="6">Phosphorylated by CheA. Phosphorylation of the N-terminal regulatory domain activates the methylesterase activity.</text>
</comment>
<dbReference type="InterPro" id="IPR001789">
    <property type="entry name" value="Sig_transdc_resp-reg_receiver"/>
</dbReference>
<dbReference type="EMBL" id="QEQK01000015">
    <property type="protein sequence ID" value="PWN54979.1"/>
    <property type="molecule type" value="Genomic_DNA"/>
</dbReference>
<dbReference type="AlphaFoldDB" id="A0A383XQS5"/>
<gene>
    <name evidence="6" type="primary">cheB</name>
    <name evidence="11" type="ORF">DEH80_14675</name>
</gene>
<dbReference type="PROSITE" id="PS50110">
    <property type="entry name" value="RESPONSE_REGULATORY"/>
    <property type="match status" value="1"/>
</dbReference>
<feature type="active site" evidence="6 7">
    <location>
        <position position="190"/>
    </location>
</feature>
<dbReference type="PANTHER" id="PTHR42872">
    <property type="entry name" value="PROTEIN-GLUTAMATE METHYLESTERASE/PROTEIN-GLUTAMINE GLUTAMINASE"/>
    <property type="match status" value="1"/>
</dbReference>
<dbReference type="InterPro" id="IPR035909">
    <property type="entry name" value="CheB_C"/>
</dbReference>
<dbReference type="InterPro" id="IPR008248">
    <property type="entry name" value="CheB-like"/>
</dbReference>
<comment type="subcellular location">
    <subcellularLocation>
        <location evidence="6">Cytoplasm</location>
    </subcellularLocation>
</comment>
<accession>A0A383XQS5</accession>
<keyword evidence="12" id="KW-1185">Reference proteome</keyword>
<evidence type="ECO:0000256" key="2">
    <source>
        <dbReference type="ARBA" id="ARBA00022500"/>
    </source>
</evidence>
<dbReference type="SUPFAM" id="SSF52172">
    <property type="entry name" value="CheY-like"/>
    <property type="match status" value="1"/>
</dbReference>
<dbReference type="Proteomes" id="UP000251800">
    <property type="component" value="Unassembled WGS sequence"/>
</dbReference>
<dbReference type="SUPFAM" id="SSF52738">
    <property type="entry name" value="Methylesterase CheB, C-terminal domain"/>
    <property type="match status" value="1"/>
</dbReference>
<feature type="domain" description="CheB-type methylesterase" evidence="10">
    <location>
        <begin position="152"/>
        <end position="344"/>
    </location>
</feature>
<dbReference type="RefSeq" id="WP_109721269.1">
    <property type="nucleotide sequence ID" value="NZ_QEQK01000015.1"/>
</dbReference>
<dbReference type="FunFam" id="3.40.50.2300:FF:000060">
    <property type="entry name" value="Protein-glutamate methylesterase/protein-glutamine glutaminase"/>
    <property type="match status" value="1"/>
</dbReference>
<evidence type="ECO:0000259" key="9">
    <source>
        <dbReference type="PROSITE" id="PS50110"/>
    </source>
</evidence>
<proteinExistence type="inferred from homology"/>
<feature type="domain" description="Response regulatory" evidence="9">
    <location>
        <begin position="4"/>
        <end position="121"/>
    </location>
</feature>
<reference evidence="11 12" key="1">
    <citation type="submission" date="2018-05" db="EMBL/GenBank/DDBJ databases">
        <title>Abyssibacter profundi OUC007T gen. nov., sp. nov, a marine bacterium isolated from seawater of the Mariana Trench.</title>
        <authorList>
            <person name="Zhou S."/>
        </authorList>
    </citation>
    <scope>NUCLEOTIDE SEQUENCE [LARGE SCALE GENOMIC DNA]</scope>
    <source>
        <strain evidence="11 12">OUC007</strain>
    </source>
</reference>
<dbReference type="CDD" id="cd17541">
    <property type="entry name" value="REC_CheB-like"/>
    <property type="match status" value="1"/>
</dbReference>
<comment type="domain">
    <text evidence="6">Contains a C-terminal catalytic domain, and an N-terminal region which modulates catalytic activity.</text>
</comment>
<dbReference type="PROSITE" id="PS50122">
    <property type="entry name" value="CHEB"/>
    <property type="match status" value="1"/>
</dbReference>
<dbReference type="HAMAP" id="MF_00099">
    <property type="entry name" value="CheB_chemtxs"/>
    <property type="match status" value="1"/>
</dbReference>
<dbReference type="GO" id="GO:0008984">
    <property type="term" value="F:protein-glutamate methylesterase activity"/>
    <property type="evidence" value="ECO:0007669"/>
    <property type="project" value="UniProtKB-UniRule"/>
</dbReference>
<feature type="active site" evidence="6 7">
    <location>
        <position position="286"/>
    </location>
</feature>
<dbReference type="Gene3D" id="3.40.50.180">
    <property type="entry name" value="Methylesterase CheB, C-terminal domain"/>
    <property type="match status" value="1"/>
</dbReference>
<dbReference type="EC" id="3.5.1.44" evidence="6"/>
<evidence type="ECO:0000256" key="7">
    <source>
        <dbReference type="PROSITE-ProRule" id="PRU00050"/>
    </source>
</evidence>
<comment type="function">
    <text evidence="6">Involved in chemotaxis. Part of a chemotaxis signal transduction system that modulates chemotaxis in response to various stimuli. Catalyzes the demethylation of specific methylglutamate residues introduced into the chemoreceptors (methyl-accepting chemotaxis proteins or MCP) by CheR. Also mediates the irreversible deamidation of specific glutamine residues to glutamic acid.</text>
</comment>
<dbReference type="OrthoDB" id="9793421at2"/>
<keyword evidence="3 6" id="KW-0597">Phosphoprotein</keyword>
<dbReference type="Pfam" id="PF00072">
    <property type="entry name" value="Response_reg"/>
    <property type="match status" value="1"/>
</dbReference>
<feature type="modified residue" description="4-aspartylphosphate" evidence="6 8">
    <location>
        <position position="55"/>
    </location>
</feature>
<dbReference type="Gene3D" id="3.40.50.2300">
    <property type="match status" value="1"/>
</dbReference>
<keyword evidence="1 6" id="KW-0963">Cytoplasm</keyword>
<feature type="active site" evidence="6 7">
    <location>
        <position position="164"/>
    </location>
</feature>
<keyword evidence="4 6" id="KW-0378">Hydrolase</keyword>
<evidence type="ECO:0000256" key="1">
    <source>
        <dbReference type="ARBA" id="ARBA00022490"/>
    </source>
</evidence>
<dbReference type="PANTHER" id="PTHR42872:SF6">
    <property type="entry name" value="PROTEIN-GLUTAMATE METHYLESTERASE_PROTEIN-GLUTAMINE GLUTAMINASE"/>
    <property type="match status" value="1"/>
</dbReference>
<dbReference type="PIRSF" id="PIRSF000876">
    <property type="entry name" value="RR_chemtxs_CheB"/>
    <property type="match status" value="1"/>
</dbReference>
<dbReference type="NCBIfam" id="NF009206">
    <property type="entry name" value="PRK12555.1"/>
    <property type="match status" value="1"/>
</dbReference>
<evidence type="ECO:0000256" key="4">
    <source>
        <dbReference type="ARBA" id="ARBA00022801"/>
    </source>
</evidence>
<name>A0A383XQS5_9GAMM</name>
<dbReference type="SMART" id="SM00448">
    <property type="entry name" value="REC"/>
    <property type="match status" value="1"/>
</dbReference>
<evidence type="ECO:0000259" key="10">
    <source>
        <dbReference type="PROSITE" id="PS50122"/>
    </source>
</evidence>
<comment type="catalytic activity">
    <reaction evidence="5 6">
        <text>[protein]-L-glutamate 5-O-methyl ester + H2O = L-glutamyl-[protein] + methanol + H(+)</text>
        <dbReference type="Rhea" id="RHEA:23236"/>
        <dbReference type="Rhea" id="RHEA-COMP:10208"/>
        <dbReference type="Rhea" id="RHEA-COMP:10311"/>
        <dbReference type="ChEBI" id="CHEBI:15377"/>
        <dbReference type="ChEBI" id="CHEBI:15378"/>
        <dbReference type="ChEBI" id="CHEBI:17790"/>
        <dbReference type="ChEBI" id="CHEBI:29973"/>
        <dbReference type="ChEBI" id="CHEBI:82795"/>
        <dbReference type="EC" id="3.1.1.61"/>
    </reaction>
</comment>
<dbReference type="CDD" id="cd16432">
    <property type="entry name" value="CheB_Rec"/>
    <property type="match status" value="1"/>
</dbReference>
<evidence type="ECO:0000256" key="6">
    <source>
        <dbReference type="HAMAP-Rule" id="MF_00099"/>
    </source>
</evidence>
<dbReference type="InterPro" id="IPR011006">
    <property type="entry name" value="CheY-like_superfamily"/>
</dbReference>